<keyword evidence="2 3" id="KW-0732">Signal</keyword>
<comment type="similarity">
    <text evidence="1">Belongs to the cytochrome b562 family.</text>
</comment>
<dbReference type="AlphaFoldDB" id="A0A2J8I5P7"/>
<dbReference type="Pfam" id="PF07361">
    <property type="entry name" value="Cytochrom_B562"/>
    <property type="match status" value="1"/>
</dbReference>
<dbReference type="GO" id="GO:0020037">
    <property type="term" value="F:heme binding"/>
    <property type="evidence" value="ECO:0007669"/>
    <property type="project" value="InterPro"/>
</dbReference>
<reference evidence="4 5" key="1">
    <citation type="submission" date="2018-01" db="EMBL/GenBank/DDBJ databases">
        <title>Draft genome sequences of six Vibrio diazotrophicus strains isolated from deep-sea sediments of the Baltic Sea.</title>
        <authorList>
            <person name="Castillo D."/>
            <person name="Vandieken V."/>
            <person name="Chiang O."/>
            <person name="Middelboe M."/>
        </authorList>
    </citation>
    <scope>NUCLEOTIDE SEQUENCE [LARGE SCALE GENOMIC DNA]</scope>
    <source>
        <strain evidence="4 5">60.27F</strain>
    </source>
</reference>
<organism evidence="4 5">
    <name type="scientific">Vibrio diazotrophicus</name>
    <dbReference type="NCBI Taxonomy" id="685"/>
    <lineage>
        <taxon>Bacteria</taxon>
        <taxon>Pseudomonadati</taxon>
        <taxon>Pseudomonadota</taxon>
        <taxon>Gammaproteobacteria</taxon>
        <taxon>Vibrionales</taxon>
        <taxon>Vibrionaceae</taxon>
        <taxon>Vibrio</taxon>
    </lineage>
</organism>
<gene>
    <name evidence="4" type="ORF">C1N32_07025</name>
</gene>
<evidence type="ECO:0000256" key="1">
    <source>
        <dbReference type="ARBA" id="ARBA00005523"/>
    </source>
</evidence>
<dbReference type="InterPro" id="IPR010980">
    <property type="entry name" value="Cyt_c/b562"/>
</dbReference>
<dbReference type="Gene3D" id="1.20.120.10">
    <property type="entry name" value="Cytochrome c/b562"/>
    <property type="match status" value="1"/>
</dbReference>
<dbReference type="Proteomes" id="UP000236449">
    <property type="component" value="Unassembled WGS sequence"/>
</dbReference>
<evidence type="ECO:0000256" key="3">
    <source>
        <dbReference type="SAM" id="SignalP"/>
    </source>
</evidence>
<name>A0A2J8I5P7_VIBDI</name>
<protein>
    <submittedName>
        <fullName evidence="4">Cytochrome b562 family protein</fullName>
    </submittedName>
</protein>
<accession>A0A2J8I5P7</accession>
<dbReference type="InterPro" id="IPR009155">
    <property type="entry name" value="Cyt_b562"/>
</dbReference>
<sequence>MKKLLTIGLGLLLSTQLFAADFDLKATMKQMKQTFKQAAQAQTIEEMQQPIIDLNQLVEQAKQGDYPPEKKDIYLEGFNKLTVTLEKIETELQAGQFEAAKESLKQIDGLREEYHDKRNPSIWQRLFG</sequence>
<feature type="chain" id="PRO_5014433462" evidence="3">
    <location>
        <begin position="20"/>
        <end position="128"/>
    </location>
</feature>
<dbReference type="GO" id="GO:0022900">
    <property type="term" value="P:electron transport chain"/>
    <property type="evidence" value="ECO:0007669"/>
    <property type="project" value="InterPro"/>
</dbReference>
<evidence type="ECO:0000313" key="5">
    <source>
        <dbReference type="Proteomes" id="UP000236449"/>
    </source>
</evidence>
<dbReference type="EMBL" id="POSK01000003">
    <property type="protein sequence ID" value="PNI05838.1"/>
    <property type="molecule type" value="Genomic_DNA"/>
</dbReference>
<dbReference type="SUPFAM" id="SSF47175">
    <property type="entry name" value="Cytochromes"/>
    <property type="match status" value="1"/>
</dbReference>
<feature type="signal peptide" evidence="3">
    <location>
        <begin position="1"/>
        <end position="19"/>
    </location>
</feature>
<dbReference type="RefSeq" id="WP_102953552.1">
    <property type="nucleotide sequence ID" value="NZ_POSI01000003.1"/>
</dbReference>
<dbReference type="OrthoDB" id="5917034at2"/>
<dbReference type="GO" id="GO:0042597">
    <property type="term" value="C:periplasmic space"/>
    <property type="evidence" value="ECO:0007669"/>
    <property type="project" value="InterPro"/>
</dbReference>
<proteinExistence type="inferred from homology"/>
<dbReference type="GO" id="GO:0009055">
    <property type="term" value="F:electron transfer activity"/>
    <property type="evidence" value="ECO:0007669"/>
    <property type="project" value="InterPro"/>
</dbReference>
<evidence type="ECO:0000256" key="2">
    <source>
        <dbReference type="ARBA" id="ARBA00022729"/>
    </source>
</evidence>
<comment type="caution">
    <text evidence="4">The sequence shown here is derived from an EMBL/GenBank/DDBJ whole genome shotgun (WGS) entry which is preliminary data.</text>
</comment>
<dbReference type="GO" id="GO:0005506">
    <property type="term" value="F:iron ion binding"/>
    <property type="evidence" value="ECO:0007669"/>
    <property type="project" value="InterPro"/>
</dbReference>
<evidence type="ECO:0000313" key="4">
    <source>
        <dbReference type="EMBL" id="PNI05838.1"/>
    </source>
</evidence>